<feature type="transmembrane region" description="Helical" evidence="6">
    <location>
        <begin position="409"/>
        <end position="429"/>
    </location>
</feature>
<name>A0A0D9ALK9_STUST</name>
<keyword evidence="3 6" id="KW-0812">Transmembrane</keyword>
<evidence type="ECO:0000313" key="8">
    <source>
        <dbReference type="EMBL" id="KJH81883.1"/>
    </source>
</evidence>
<dbReference type="PANTHER" id="PTHR30354">
    <property type="entry name" value="GNT FAMILY GLUCONATE TRANSPORTER"/>
    <property type="match status" value="1"/>
</dbReference>
<feature type="transmembrane region" description="Helical" evidence="6">
    <location>
        <begin position="172"/>
        <end position="194"/>
    </location>
</feature>
<feature type="transmembrane region" description="Helical" evidence="6">
    <location>
        <begin position="380"/>
        <end position="397"/>
    </location>
</feature>
<dbReference type="Proteomes" id="UP000032487">
    <property type="component" value="Unassembled WGS sequence"/>
</dbReference>
<protein>
    <submittedName>
        <fullName evidence="8">Citrate transporter</fullName>
    </submittedName>
</protein>
<dbReference type="NCBIfam" id="TIGR00784">
    <property type="entry name" value="citMHS"/>
    <property type="match status" value="1"/>
</dbReference>
<dbReference type="PANTHER" id="PTHR30354:SF26">
    <property type="entry name" value="TRANSPORTER, PUTATIVE-RELATED"/>
    <property type="match status" value="1"/>
</dbReference>
<dbReference type="InterPro" id="IPR004680">
    <property type="entry name" value="Cit_transptr-like_dom"/>
</dbReference>
<evidence type="ECO:0000256" key="1">
    <source>
        <dbReference type="ARBA" id="ARBA00004141"/>
    </source>
</evidence>
<dbReference type="GO" id="GO:0015128">
    <property type="term" value="F:gluconate transmembrane transporter activity"/>
    <property type="evidence" value="ECO:0007669"/>
    <property type="project" value="InterPro"/>
</dbReference>
<dbReference type="InterPro" id="IPR014738">
    <property type="entry name" value="Citrate_transporter"/>
</dbReference>
<dbReference type="OrthoDB" id="5329450at2"/>
<evidence type="ECO:0000256" key="6">
    <source>
        <dbReference type="SAM" id="Phobius"/>
    </source>
</evidence>
<feature type="transmembrane region" description="Helical" evidence="6">
    <location>
        <begin position="21"/>
        <end position="42"/>
    </location>
</feature>
<dbReference type="AlphaFoldDB" id="A0A0D9ALK9"/>
<dbReference type="Pfam" id="PF03600">
    <property type="entry name" value="CitMHS"/>
    <property type="match status" value="1"/>
</dbReference>
<dbReference type="GO" id="GO:0015137">
    <property type="term" value="F:citrate transmembrane transporter activity"/>
    <property type="evidence" value="ECO:0007669"/>
    <property type="project" value="InterPro"/>
</dbReference>
<dbReference type="InterPro" id="IPR003474">
    <property type="entry name" value="Glcn_transporter"/>
</dbReference>
<keyword evidence="2" id="KW-0813">Transport</keyword>
<reference evidence="8 9" key="1">
    <citation type="submission" date="2015-02" db="EMBL/GenBank/DDBJ databases">
        <title>Draft genome sequence of Pseudomonas stutzeri NT0128 isolated from wheat (Triticum turgidum) rhizosphere.</title>
        <authorList>
            <person name="Tovi N."/>
            <person name="Frenk S."/>
            <person name="Hadar Y."/>
            <person name="Minz D."/>
        </authorList>
    </citation>
    <scope>NUCLEOTIDE SEQUENCE [LARGE SCALE GENOMIC DNA]</scope>
    <source>
        <strain evidence="8 9">NT0128</strain>
    </source>
</reference>
<gene>
    <name evidence="8" type="ORF">UF78_10905</name>
</gene>
<accession>A0A0D9ALK9</accession>
<dbReference type="RefSeq" id="WP_045162245.1">
    <property type="nucleotide sequence ID" value="NZ_JYHV01000018.1"/>
</dbReference>
<keyword evidence="5 6" id="KW-0472">Membrane</keyword>
<evidence type="ECO:0000259" key="7">
    <source>
        <dbReference type="Pfam" id="PF03600"/>
    </source>
</evidence>
<feature type="transmembrane region" description="Helical" evidence="6">
    <location>
        <begin position="54"/>
        <end position="73"/>
    </location>
</feature>
<evidence type="ECO:0000256" key="5">
    <source>
        <dbReference type="ARBA" id="ARBA00023136"/>
    </source>
</evidence>
<feature type="transmembrane region" description="Helical" evidence="6">
    <location>
        <begin position="285"/>
        <end position="304"/>
    </location>
</feature>
<sequence length="430" mass="45313">MAWIGFGMVITFMALIMTRRLSAVVALILVPVVYGLLAGLGGDMGGMIMDGMRQVAPIAIMLVFAILLFSIMYDAGLFEPIVRVITRFAGSDPLRISLATAFLGAVTSLDGDGTSTVLIVVTAFLPVYLRIGMNPLIIALLILLTNTMINIIPWGGPTARVASALHLDVMDVFVGLIPAALLGLVYAGGVAWWLGIRERKRLGWAPGKDMLASETDVAIPEIDRSHQRPKLVWVNLFLMLGMAGAMGTGLAPLPVVMVVTFALALLINYPRLAEQKKRIAAHAENAVTVATLIFAAGVFTGILTGSGMVDAMSQSFVSVIPEAAGSYMAIITAFASLPFTFFMSNDAYFFGIVPILAAAGAEYGVDPIHIARASMLGQPVHALSPLIAAIYVIGGLLKKEIGELQKFALLPAICASLVLIAGASITGAIS</sequence>
<feature type="transmembrane region" description="Helical" evidence="6">
    <location>
        <begin position="347"/>
        <end position="365"/>
    </location>
</feature>
<feature type="transmembrane region" description="Helical" evidence="6">
    <location>
        <begin position="255"/>
        <end position="273"/>
    </location>
</feature>
<feature type="transmembrane region" description="Helical" evidence="6">
    <location>
        <begin position="324"/>
        <end position="342"/>
    </location>
</feature>
<comment type="subcellular location">
    <subcellularLocation>
        <location evidence="1">Membrane</location>
        <topology evidence="1">Multi-pass membrane protein</topology>
    </subcellularLocation>
</comment>
<evidence type="ECO:0000256" key="3">
    <source>
        <dbReference type="ARBA" id="ARBA00022692"/>
    </source>
</evidence>
<evidence type="ECO:0000256" key="4">
    <source>
        <dbReference type="ARBA" id="ARBA00022989"/>
    </source>
</evidence>
<evidence type="ECO:0000256" key="2">
    <source>
        <dbReference type="ARBA" id="ARBA00022448"/>
    </source>
</evidence>
<feature type="transmembrane region" description="Helical" evidence="6">
    <location>
        <begin position="136"/>
        <end position="152"/>
    </location>
</feature>
<dbReference type="GO" id="GO:0005886">
    <property type="term" value="C:plasma membrane"/>
    <property type="evidence" value="ECO:0007669"/>
    <property type="project" value="TreeGrafter"/>
</dbReference>
<organism evidence="8 9">
    <name type="scientific">Stutzerimonas stutzeri</name>
    <name type="common">Pseudomonas stutzeri</name>
    <dbReference type="NCBI Taxonomy" id="316"/>
    <lineage>
        <taxon>Bacteria</taxon>
        <taxon>Pseudomonadati</taxon>
        <taxon>Pseudomonadota</taxon>
        <taxon>Gammaproteobacteria</taxon>
        <taxon>Pseudomonadales</taxon>
        <taxon>Pseudomonadaceae</taxon>
        <taxon>Stutzerimonas</taxon>
    </lineage>
</organism>
<proteinExistence type="predicted"/>
<dbReference type="PATRIC" id="fig|316.101.peg.4395"/>
<dbReference type="EMBL" id="JYHV01000018">
    <property type="protein sequence ID" value="KJH81883.1"/>
    <property type="molecule type" value="Genomic_DNA"/>
</dbReference>
<evidence type="ECO:0000313" key="9">
    <source>
        <dbReference type="Proteomes" id="UP000032487"/>
    </source>
</evidence>
<comment type="caution">
    <text evidence="8">The sequence shown here is derived from an EMBL/GenBank/DDBJ whole genome shotgun (WGS) entry which is preliminary data.</text>
</comment>
<feature type="transmembrane region" description="Helical" evidence="6">
    <location>
        <begin position="231"/>
        <end position="249"/>
    </location>
</feature>
<feature type="domain" description="Citrate transporter-like" evidence="7">
    <location>
        <begin position="13"/>
        <end position="377"/>
    </location>
</feature>
<keyword evidence="4 6" id="KW-1133">Transmembrane helix</keyword>